<keyword evidence="3" id="KW-1185">Reference proteome</keyword>
<protein>
    <submittedName>
        <fullName evidence="2">Uncharacterized protein</fullName>
    </submittedName>
</protein>
<reference evidence="2" key="1">
    <citation type="thesis" date="2021" institute="BYU ScholarsArchive" country="Provo, UT, USA">
        <title>Applications of and Algorithms for Genome Assembly and Genomic Analyses with an Emphasis on Marine Teleosts.</title>
        <authorList>
            <person name="Pickett B.D."/>
        </authorList>
    </citation>
    <scope>NUCLEOTIDE SEQUENCE</scope>
    <source>
        <strain evidence="2">HI-2016</strain>
    </source>
</reference>
<accession>A0A8T2PL42</accession>
<evidence type="ECO:0000313" key="2">
    <source>
        <dbReference type="EMBL" id="KAG9350308.1"/>
    </source>
</evidence>
<evidence type="ECO:0000313" key="3">
    <source>
        <dbReference type="Proteomes" id="UP000824540"/>
    </source>
</evidence>
<sequence>GNKCVFSLCRGCCKKAAFKAMADCPGHGLLFKTKHERAMKLKNEEAPDLVNGEGSSPQVGEKPVA</sequence>
<comment type="caution">
    <text evidence="2">The sequence shown here is derived from an EMBL/GenBank/DDBJ whole genome shotgun (WGS) entry which is preliminary data.</text>
</comment>
<feature type="non-terminal residue" evidence="2">
    <location>
        <position position="1"/>
    </location>
</feature>
<name>A0A8T2PL42_9TELE</name>
<dbReference type="Proteomes" id="UP000824540">
    <property type="component" value="Unassembled WGS sequence"/>
</dbReference>
<gene>
    <name evidence="2" type="ORF">JZ751_026662</name>
</gene>
<dbReference type="AlphaFoldDB" id="A0A8T2PL42"/>
<dbReference type="OrthoDB" id="272303at2759"/>
<dbReference type="EMBL" id="JAFBMS010000008">
    <property type="protein sequence ID" value="KAG9350308.1"/>
    <property type="molecule type" value="Genomic_DNA"/>
</dbReference>
<proteinExistence type="predicted"/>
<feature type="region of interest" description="Disordered" evidence="1">
    <location>
        <begin position="42"/>
        <end position="65"/>
    </location>
</feature>
<evidence type="ECO:0000256" key="1">
    <source>
        <dbReference type="SAM" id="MobiDB-lite"/>
    </source>
</evidence>
<organism evidence="2 3">
    <name type="scientific">Albula glossodonta</name>
    <name type="common">roundjaw bonefish</name>
    <dbReference type="NCBI Taxonomy" id="121402"/>
    <lineage>
        <taxon>Eukaryota</taxon>
        <taxon>Metazoa</taxon>
        <taxon>Chordata</taxon>
        <taxon>Craniata</taxon>
        <taxon>Vertebrata</taxon>
        <taxon>Euteleostomi</taxon>
        <taxon>Actinopterygii</taxon>
        <taxon>Neopterygii</taxon>
        <taxon>Teleostei</taxon>
        <taxon>Albuliformes</taxon>
        <taxon>Albulidae</taxon>
        <taxon>Albula</taxon>
    </lineage>
</organism>